<dbReference type="Proteomes" id="UP000661193">
    <property type="component" value="Unassembled WGS sequence"/>
</dbReference>
<reference evidence="3 4" key="1">
    <citation type="submission" date="2021-01" db="EMBL/GenBank/DDBJ databases">
        <title>Genome sequencing of Micromonospora fiedleri MG-37.</title>
        <authorList>
            <person name="Moreland P.E.J."/>
            <person name="Stach J.E.M."/>
        </authorList>
    </citation>
    <scope>NUCLEOTIDE SEQUENCE [LARGE SCALE GENOMIC DNA]</scope>
    <source>
        <strain evidence="3 4">MG-37</strain>
    </source>
</reference>
<evidence type="ECO:0000259" key="2">
    <source>
        <dbReference type="Pfam" id="PF01978"/>
    </source>
</evidence>
<dbReference type="InterPro" id="IPR036390">
    <property type="entry name" value="WH_DNA-bd_sf"/>
</dbReference>
<name>A0ABS1UVL2_9ACTN</name>
<dbReference type="Pfam" id="PF01978">
    <property type="entry name" value="TrmB"/>
    <property type="match status" value="1"/>
</dbReference>
<evidence type="ECO:0000313" key="4">
    <source>
        <dbReference type="Proteomes" id="UP000661193"/>
    </source>
</evidence>
<dbReference type="SUPFAM" id="SSF46785">
    <property type="entry name" value="Winged helix' DNA-binding domain"/>
    <property type="match status" value="1"/>
</dbReference>
<comment type="caution">
    <text evidence="3">The sequence shown here is derived from an EMBL/GenBank/DDBJ whole genome shotgun (WGS) entry which is preliminary data.</text>
</comment>
<dbReference type="InterPro" id="IPR002831">
    <property type="entry name" value="Tscrpt_reg_TrmB_N"/>
</dbReference>
<dbReference type="Gene3D" id="1.10.10.10">
    <property type="entry name" value="Winged helix-like DNA-binding domain superfamily/Winged helix DNA-binding domain"/>
    <property type="match status" value="1"/>
</dbReference>
<dbReference type="EMBL" id="JAETXL010000021">
    <property type="protein sequence ID" value="MBL6280421.1"/>
    <property type="molecule type" value="Genomic_DNA"/>
</dbReference>
<gene>
    <name evidence="3" type="ORF">JMF97_30110</name>
</gene>
<evidence type="ECO:0000256" key="1">
    <source>
        <dbReference type="SAM" id="MobiDB-lite"/>
    </source>
</evidence>
<organism evidence="3 4">
    <name type="scientific">Micromonospora fiedleri</name>
    <dbReference type="NCBI Taxonomy" id="1157498"/>
    <lineage>
        <taxon>Bacteria</taxon>
        <taxon>Bacillati</taxon>
        <taxon>Actinomycetota</taxon>
        <taxon>Actinomycetes</taxon>
        <taxon>Micromonosporales</taxon>
        <taxon>Micromonosporaceae</taxon>
        <taxon>Micromonospora</taxon>
    </lineage>
</organism>
<proteinExistence type="predicted"/>
<feature type="domain" description="Transcription regulator TrmB N-terminal" evidence="2">
    <location>
        <begin position="4"/>
        <end position="53"/>
    </location>
</feature>
<evidence type="ECO:0000313" key="3">
    <source>
        <dbReference type="EMBL" id="MBL6280421.1"/>
    </source>
</evidence>
<dbReference type="RefSeq" id="WP_203224613.1">
    <property type="nucleotide sequence ID" value="NZ_JAETXL010000021.1"/>
</dbReference>
<keyword evidence="4" id="KW-1185">Reference proteome</keyword>
<dbReference type="InterPro" id="IPR036388">
    <property type="entry name" value="WH-like_DNA-bd_sf"/>
</dbReference>
<feature type="compositionally biased region" description="Basic and acidic residues" evidence="1">
    <location>
        <begin position="113"/>
        <end position="128"/>
    </location>
</feature>
<feature type="region of interest" description="Disordered" evidence="1">
    <location>
        <begin position="87"/>
        <end position="156"/>
    </location>
</feature>
<protein>
    <recommendedName>
        <fullName evidence="2">Transcription regulator TrmB N-terminal domain-containing protein</fullName>
    </recommendedName>
</protein>
<accession>A0ABS1UVL2</accession>
<sequence length="156" mass="17007">MSEVIGLTPAEEELYRCLVQLTTTHIDELTERLHRPRTDIITHLDALRAKGLVLPAGPEPDAALRPLAPDVPLGRALLRQQEALECSESATRRIARSPVAARHTGDMSPGGHQADRRPAGRCPSDYRRGLTKRARFSDGSPASPAPAGRTWPPADR</sequence>